<dbReference type="Pfam" id="PF03169">
    <property type="entry name" value="OPT"/>
    <property type="match status" value="1"/>
</dbReference>
<keyword evidence="10" id="KW-0732">Signal</keyword>
<dbReference type="RefSeq" id="XP_027090170.2">
    <property type="nucleotide sequence ID" value="XM_027234369.2"/>
</dbReference>
<organism evidence="11 12">
    <name type="scientific">Coffea arabica</name>
    <name type="common">Arabian coffee</name>
    <dbReference type="NCBI Taxonomy" id="13443"/>
    <lineage>
        <taxon>Eukaryota</taxon>
        <taxon>Viridiplantae</taxon>
        <taxon>Streptophyta</taxon>
        <taxon>Embryophyta</taxon>
        <taxon>Tracheophyta</taxon>
        <taxon>Spermatophyta</taxon>
        <taxon>Magnoliopsida</taxon>
        <taxon>eudicotyledons</taxon>
        <taxon>Gunneridae</taxon>
        <taxon>Pentapetalae</taxon>
        <taxon>asterids</taxon>
        <taxon>lamiids</taxon>
        <taxon>Gentianales</taxon>
        <taxon>Rubiaceae</taxon>
        <taxon>Ixoroideae</taxon>
        <taxon>Gardenieae complex</taxon>
        <taxon>Bertiereae - Coffeeae clade</taxon>
        <taxon>Coffeeae</taxon>
        <taxon>Coffea</taxon>
    </lineage>
</organism>
<dbReference type="AlphaFoldDB" id="A0A6P6UH22"/>
<feature type="transmembrane region" description="Helical" evidence="9">
    <location>
        <begin position="315"/>
        <end position="338"/>
    </location>
</feature>
<dbReference type="InterPro" id="IPR004648">
    <property type="entry name" value="Oligpept_transpt"/>
</dbReference>
<dbReference type="PANTHER" id="PTHR22601">
    <property type="entry name" value="ISP4 LIKE PROTEIN"/>
    <property type="match status" value="1"/>
</dbReference>
<evidence type="ECO:0000313" key="12">
    <source>
        <dbReference type="RefSeq" id="XP_027090170.2"/>
    </source>
</evidence>
<feature type="transmembrane region" description="Helical" evidence="9">
    <location>
        <begin position="483"/>
        <end position="505"/>
    </location>
</feature>
<feature type="transmembrane region" description="Helical" evidence="9">
    <location>
        <begin position="555"/>
        <end position="574"/>
    </location>
</feature>
<comment type="similarity">
    <text evidence="2">Belongs to the oligopeptide OPT transporter (TC 2.A.67.1) family.</text>
</comment>
<dbReference type="InterPro" id="IPR004813">
    <property type="entry name" value="OPT"/>
</dbReference>
<evidence type="ECO:0000256" key="9">
    <source>
        <dbReference type="SAM" id="Phobius"/>
    </source>
</evidence>
<reference evidence="12" key="2">
    <citation type="submission" date="2025-08" db="UniProtKB">
        <authorList>
            <consortium name="RefSeq"/>
        </authorList>
    </citation>
    <scope>IDENTIFICATION</scope>
    <source>
        <tissue evidence="12">Leaves</tissue>
    </source>
</reference>
<feature type="transmembrane region" description="Helical" evidence="9">
    <location>
        <begin position="633"/>
        <end position="652"/>
    </location>
</feature>
<evidence type="ECO:0000313" key="11">
    <source>
        <dbReference type="Proteomes" id="UP001652660"/>
    </source>
</evidence>
<gene>
    <name evidence="12" type="primary">LOC113711188</name>
</gene>
<keyword evidence="3" id="KW-0813">Transport</keyword>
<evidence type="ECO:0000256" key="1">
    <source>
        <dbReference type="ARBA" id="ARBA00004141"/>
    </source>
</evidence>
<feature type="transmembrane region" description="Helical" evidence="9">
    <location>
        <begin position="73"/>
        <end position="95"/>
    </location>
</feature>
<keyword evidence="8 9" id="KW-0472">Membrane</keyword>
<sequence>MWFLGLLSCGVLSFLNTFFSYRSEPLVITMISAQVATLPMGHFMAKVLPTKKFQIGSWEFSLNPGPFNIKEHALISIFANTGSAFGGGTAYAISIVDIVKAFYHRKISFLASWILVVTTQVLGYGWAGIMRKYVIEPAEMWWPSSLVQVSLFRALHEKDDSRMSRGKFFLIALICSFSWYTFPGYLMNTLSNLSLLCLLFPRSVTMQQLGSGIRGLGIGSFTFDWTVIASFLSSPLVSPFFATVNVLVGYVLVVYVLIPVGYWGLDIYNAKTYPLFSSDLFDIHGQKYNVSAIVNDKFEIDMTAYENQGQVHITMFFAVSYALTFAAVVATITHVACFNGKEIYNLFRASSKGKPDIHTKLMRKYKGIPGWWFVLMLALSLALSLGLSIFMKDQVQLPWWALLLSAGRALFFTLPTSIIAATTNQTPGLNVITEYVFGILYPGRPVANVCFKTYGYMSMSQAVSFLNDFKLGHYMKIPPRSMFMVQLIGTIIAGTINIGVAWYMLTSIKNICHSELLPANSPWTCPGDSVFYSASVLWGLVGPLRVFGPQGKYSALNWCFLGGALAPILVWLLHKIFPSQKWIKLINFPVILGSTGNMPPATSLNFNSWIFIGTIFNFFVYRFRKSWWQKYNYVLSAGLDAGLAFMCVLLYFCLQYEGIGISWWGTKTHMAEHCELPSCPTAKGIEVDGCPVQ</sequence>
<reference evidence="11" key="1">
    <citation type="journal article" date="2025" name="Foods">
        <title>Unveiling the Microbial Signatures of Arabica Coffee Cherries: Insights into Ripeness Specific Diversity, Functional Traits, and Implications for Quality and Safety.</title>
        <authorList>
            <consortium name="RefSeq"/>
            <person name="Tenea G.N."/>
            <person name="Cifuentes V."/>
            <person name="Reyes P."/>
            <person name="Cevallos-Vallejos M."/>
        </authorList>
    </citation>
    <scope>NUCLEOTIDE SEQUENCE [LARGE SCALE GENOMIC DNA]</scope>
</reference>
<evidence type="ECO:0000256" key="4">
    <source>
        <dbReference type="ARBA" id="ARBA00022692"/>
    </source>
</evidence>
<dbReference type="GO" id="GO:0015031">
    <property type="term" value="P:protein transport"/>
    <property type="evidence" value="ECO:0007669"/>
    <property type="project" value="UniProtKB-KW"/>
</dbReference>
<feature type="transmembrane region" description="Helical" evidence="9">
    <location>
        <begin position="168"/>
        <end position="186"/>
    </location>
</feature>
<dbReference type="GeneID" id="113711188"/>
<dbReference type="Proteomes" id="UP001652660">
    <property type="component" value="Chromosome 10e"/>
</dbReference>
<keyword evidence="6" id="KW-0653">Protein transport</keyword>
<feature type="transmembrane region" description="Helical" evidence="9">
    <location>
        <begin position="397"/>
        <end position="421"/>
    </location>
</feature>
<feature type="transmembrane region" description="Helical" evidence="9">
    <location>
        <begin position="107"/>
        <end position="128"/>
    </location>
</feature>
<name>A0A6P6UH22_COFAR</name>
<feature type="transmembrane region" description="Helical" evidence="9">
    <location>
        <begin position="530"/>
        <end position="548"/>
    </location>
</feature>
<feature type="transmembrane region" description="Helical" evidence="9">
    <location>
        <begin position="604"/>
        <end position="621"/>
    </location>
</feature>
<evidence type="ECO:0000256" key="3">
    <source>
        <dbReference type="ARBA" id="ARBA00022448"/>
    </source>
</evidence>
<evidence type="ECO:0000256" key="6">
    <source>
        <dbReference type="ARBA" id="ARBA00022927"/>
    </source>
</evidence>
<feature type="transmembrane region" description="Helical" evidence="9">
    <location>
        <begin position="370"/>
        <end position="391"/>
    </location>
</feature>
<protein>
    <submittedName>
        <fullName evidence="12">Oligopeptide transporter 2-like</fullName>
    </submittedName>
</protein>
<keyword evidence="4 9" id="KW-0812">Transmembrane</keyword>
<proteinExistence type="inferred from homology"/>
<feature type="chain" id="PRO_5045310906" evidence="10">
    <location>
        <begin position="18"/>
        <end position="693"/>
    </location>
</feature>
<feature type="transmembrane region" description="Helical" evidence="9">
    <location>
        <begin position="244"/>
        <end position="265"/>
    </location>
</feature>
<evidence type="ECO:0000256" key="10">
    <source>
        <dbReference type="SAM" id="SignalP"/>
    </source>
</evidence>
<comment type="subcellular location">
    <subcellularLocation>
        <location evidence="1">Membrane</location>
        <topology evidence="1">Multi-pass membrane protein</topology>
    </subcellularLocation>
</comment>
<evidence type="ECO:0000256" key="2">
    <source>
        <dbReference type="ARBA" id="ARBA00005484"/>
    </source>
</evidence>
<keyword evidence="11" id="KW-1185">Reference proteome</keyword>
<dbReference type="NCBIfam" id="TIGR00727">
    <property type="entry name" value="ISP4_OPT"/>
    <property type="match status" value="1"/>
</dbReference>
<dbReference type="GO" id="GO:0016020">
    <property type="term" value="C:membrane"/>
    <property type="evidence" value="ECO:0007669"/>
    <property type="project" value="UniProtKB-SubCell"/>
</dbReference>
<dbReference type="GO" id="GO:0035673">
    <property type="term" value="F:oligopeptide transmembrane transporter activity"/>
    <property type="evidence" value="ECO:0007669"/>
    <property type="project" value="InterPro"/>
</dbReference>
<keyword evidence="7 9" id="KW-1133">Transmembrane helix</keyword>
<dbReference type="OrthoDB" id="9986677at2759"/>
<evidence type="ECO:0000256" key="7">
    <source>
        <dbReference type="ARBA" id="ARBA00022989"/>
    </source>
</evidence>
<evidence type="ECO:0000256" key="8">
    <source>
        <dbReference type="ARBA" id="ARBA00023136"/>
    </source>
</evidence>
<keyword evidence="5" id="KW-0571">Peptide transport</keyword>
<feature type="signal peptide" evidence="10">
    <location>
        <begin position="1"/>
        <end position="17"/>
    </location>
</feature>
<accession>A0A6P6UH22</accession>
<feature type="transmembrane region" description="Helical" evidence="9">
    <location>
        <begin position="212"/>
        <end position="232"/>
    </location>
</feature>
<evidence type="ECO:0000256" key="5">
    <source>
        <dbReference type="ARBA" id="ARBA00022856"/>
    </source>
</evidence>
<dbReference type="NCBIfam" id="TIGR00728">
    <property type="entry name" value="OPT_sfam"/>
    <property type="match status" value="1"/>
</dbReference>